<proteinExistence type="predicted"/>
<reference evidence="2" key="1">
    <citation type="submission" date="2018-05" db="EMBL/GenBank/DDBJ databases">
        <title>Draft genome of Mucuna pruriens seed.</title>
        <authorList>
            <person name="Nnadi N.E."/>
            <person name="Vos R."/>
            <person name="Hasami M.H."/>
            <person name="Devisetty U.K."/>
            <person name="Aguiy J.C."/>
        </authorList>
    </citation>
    <scope>NUCLEOTIDE SEQUENCE [LARGE SCALE GENOMIC DNA]</scope>
    <source>
        <strain evidence="2">JCA_2017</strain>
    </source>
</reference>
<sequence length="274" mass="31426">MSHRQFIALVTSGHEPSWFSKVVRDPLWWNKEGLNYNETFAIVANMVNIQTLLVVVATRSLILHQMDVYNVFLHVDLDEEVFMQLTLGFSCGDSQKVILIVLVYIDDLIIVGNNENLIGGFKSYLSTCFYMKNLGNFKPTRDFLMSAEVCFGHNLIDEIIGWKTGWFSSRIKSSIYTMSLIRALGNYYMGSNPSQGIFLHFDSDLTLYTYCDLDWASFPLTRRSLIRCLILSICNSTVIVKHLFILLSILCFMNAPSILKWAFETLTLQLEGEY</sequence>
<dbReference type="AlphaFoldDB" id="A0A371HRB8"/>
<evidence type="ECO:0000259" key="1">
    <source>
        <dbReference type="Pfam" id="PF07727"/>
    </source>
</evidence>
<evidence type="ECO:0000313" key="2">
    <source>
        <dbReference type="EMBL" id="RDY05340.1"/>
    </source>
</evidence>
<dbReference type="InterPro" id="IPR013103">
    <property type="entry name" value="RVT_2"/>
</dbReference>
<gene>
    <name evidence="2" type="ORF">CR513_10839</name>
</gene>
<keyword evidence="3" id="KW-1185">Reference proteome</keyword>
<organism evidence="2 3">
    <name type="scientific">Mucuna pruriens</name>
    <name type="common">Velvet bean</name>
    <name type="synonym">Dolichos pruriens</name>
    <dbReference type="NCBI Taxonomy" id="157652"/>
    <lineage>
        <taxon>Eukaryota</taxon>
        <taxon>Viridiplantae</taxon>
        <taxon>Streptophyta</taxon>
        <taxon>Embryophyta</taxon>
        <taxon>Tracheophyta</taxon>
        <taxon>Spermatophyta</taxon>
        <taxon>Magnoliopsida</taxon>
        <taxon>eudicotyledons</taxon>
        <taxon>Gunneridae</taxon>
        <taxon>Pentapetalae</taxon>
        <taxon>rosids</taxon>
        <taxon>fabids</taxon>
        <taxon>Fabales</taxon>
        <taxon>Fabaceae</taxon>
        <taxon>Papilionoideae</taxon>
        <taxon>50 kb inversion clade</taxon>
        <taxon>NPAAA clade</taxon>
        <taxon>indigoferoid/millettioid clade</taxon>
        <taxon>Phaseoleae</taxon>
        <taxon>Mucuna</taxon>
    </lineage>
</organism>
<dbReference type="SUPFAM" id="SSF56672">
    <property type="entry name" value="DNA/RNA polymerases"/>
    <property type="match status" value="1"/>
</dbReference>
<comment type="caution">
    <text evidence="2">The sequence shown here is derived from an EMBL/GenBank/DDBJ whole genome shotgun (WGS) entry which is preliminary data.</text>
</comment>
<dbReference type="OrthoDB" id="123528at2759"/>
<dbReference type="EMBL" id="QJKJ01001898">
    <property type="protein sequence ID" value="RDY05340.1"/>
    <property type="molecule type" value="Genomic_DNA"/>
</dbReference>
<dbReference type="Proteomes" id="UP000257109">
    <property type="component" value="Unassembled WGS sequence"/>
</dbReference>
<protein>
    <recommendedName>
        <fullName evidence="1">Reverse transcriptase Ty1/copia-type domain-containing protein</fullName>
    </recommendedName>
</protein>
<feature type="non-terminal residue" evidence="2">
    <location>
        <position position="1"/>
    </location>
</feature>
<dbReference type="Pfam" id="PF07727">
    <property type="entry name" value="RVT_2"/>
    <property type="match status" value="1"/>
</dbReference>
<dbReference type="InterPro" id="IPR043502">
    <property type="entry name" value="DNA/RNA_pol_sf"/>
</dbReference>
<name>A0A371HRB8_MUCPR</name>
<dbReference type="STRING" id="157652.A0A371HRB8"/>
<feature type="domain" description="Reverse transcriptase Ty1/copia-type" evidence="1">
    <location>
        <begin position="32"/>
        <end position="97"/>
    </location>
</feature>
<evidence type="ECO:0000313" key="3">
    <source>
        <dbReference type="Proteomes" id="UP000257109"/>
    </source>
</evidence>
<accession>A0A371HRB8</accession>